<dbReference type="Gene3D" id="1.10.1280.10">
    <property type="entry name" value="Di-copper center containing domain from catechol oxidase"/>
    <property type="match status" value="1"/>
</dbReference>
<dbReference type="Proteomes" id="UP001243989">
    <property type="component" value="Unassembled WGS sequence"/>
</dbReference>
<organism evidence="1 2">
    <name type="scientific">Colletotrichum phormii</name>
    <dbReference type="NCBI Taxonomy" id="359342"/>
    <lineage>
        <taxon>Eukaryota</taxon>
        <taxon>Fungi</taxon>
        <taxon>Dikarya</taxon>
        <taxon>Ascomycota</taxon>
        <taxon>Pezizomycotina</taxon>
        <taxon>Sordariomycetes</taxon>
        <taxon>Hypocreomycetidae</taxon>
        <taxon>Glomerellales</taxon>
        <taxon>Glomerellaceae</taxon>
        <taxon>Colletotrichum</taxon>
        <taxon>Colletotrichum acutatum species complex</taxon>
    </lineage>
</organism>
<protein>
    <recommendedName>
        <fullName evidence="3">Tyrosinase copper-binding domain-containing protein</fullName>
    </recommendedName>
</protein>
<evidence type="ECO:0000313" key="2">
    <source>
        <dbReference type="Proteomes" id="UP001243989"/>
    </source>
</evidence>
<dbReference type="SUPFAM" id="SSF48056">
    <property type="entry name" value="Di-copper centre-containing domain"/>
    <property type="match status" value="1"/>
</dbReference>
<sequence length="308" mass="34972">MDFQHQLINAFRSALGCSNVALPYWNERSTEGKDFPNGYRKPKGYDTVRYPYSGLLPPEQATEFLNGNVTRWLNPKAINNSRGYEIRVELVANYKECLDAPNYNLHDAMKRADVYPFANGAMGENDTASFDPVFFFHQLLHRLSTYSGSGRILVTSQLDIIPDLNGTKGWCFDSPSRSTSLGYDYPRPRSDFQVSGPEIREGTQNHSDWYQSRLNPRFGRDLHRGAKGKNGQPDMLLDTKSVLSRWNVASCENCQNYLDIESHRNLYGFSDDEALDTEFYALVHTRDNPEGIDTIEGKKVQAEIGTAQ</sequence>
<dbReference type="InterPro" id="IPR008922">
    <property type="entry name" value="Di-copper_centre_dom_sf"/>
</dbReference>
<dbReference type="AlphaFoldDB" id="A0AAI9ZED1"/>
<name>A0AAI9ZED1_9PEZI</name>
<evidence type="ECO:0000313" key="1">
    <source>
        <dbReference type="EMBL" id="KAK1622988.1"/>
    </source>
</evidence>
<gene>
    <name evidence="1" type="ORF">BDP81DRAFT_485251</name>
</gene>
<accession>A0AAI9ZED1</accession>
<dbReference type="EMBL" id="JAHMHQ010000032">
    <property type="protein sequence ID" value="KAK1622988.1"/>
    <property type="molecule type" value="Genomic_DNA"/>
</dbReference>
<dbReference type="GeneID" id="85480011"/>
<reference evidence="1" key="1">
    <citation type="submission" date="2021-06" db="EMBL/GenBank/DDBJ databases">
        <title>Comparative genomics, transcriptomics and evolutionary studies reveal genomic signatures of adaptation to plant cell wall in hemibiotrophic fungi.</title>
        <authorList>
            <consortium name="DOE Joint Genome Institute"/>
            <person name="Baroncelli R."/>
            <person name="Diaz J.F."/>
            <person name="Benocci T."/>
            <person name="Peng M."/>
            <person name="Battaglia E."/>
            <person name="Haridas S."/>
            <person name="Andreopoulos W."/>
            <person name="Labutti K."/>
            <person name="Pangilinan J."/>
            <person name="Floch G.L."/>
            <person name="Makela M.R."/>
            <person name="Henrissat B."/>
            <person name="Grigoriev I.V."/>
            <person name="Crouch J.A."/>
            <person name="De Vries R.P."/>
            <person name="Sukno S.A."/>
            <person name="Thon M.R."/>
        </authorList>
    </citation>
    <scope>NUCLEOTIDE SEQUENCE</scope>
    <source>
        <strain evidence="1">CBS 102054</strain>
    </source>
</reference>
<dbReference type="RefSeq" id="XP_060438983.1">
    <property type="nucleotide sequence ID" value="XM_060595149.1"/>
</dbReference>
<comment type="caution">
    <text evidence="1">The sequence shown here is derived from an EMBL/GenBank/DDBJ whole genome shotgun (WGS) entry which is preliminary data.</text>
</comment>
<keyword evidence="2" id="KW-1185">Reference proteome</keyword>
<evidence type="ECO:0008006" key="3">
    <source>
        <dbReference type="Google" id="ProtNLM"/>
    </source>
</evidence>
<proteinExistence type="predicted"/>